<evidence type="ECO:0000313" key="3">
    <source>
        <dbReference type="Proteomes" id="UP000182649"/>
    </source>
</evidence>
<dbReference type="AlphaFoldDB" id="A0A1I7GQQ6"/>
<dbReference type="EMBL" id="FPBZ01000005">
    <property type="protein sequence ID" value="SFU50681.1"/>
    <property type="molecule type" value="Genomic_DNA"/>
</dbReference>
<organism evidence="2 3">
    <name type="scientific">Nitrosospira multiformis</name>
    <dbReference type="NCBI Taxonomy" id="1231"/>
    <lineage>
        <taxon>Bacteria</taxon>
        <taxon>Pseudomonadati</taxon>
        <taxon>Pseudomonadota</taxon>
        <taxon>Betaproteobacteria</taxon>
        <taxon>Nitrosomonadales</taxon>
        <taxon>Nitrosomonadaceae</taxon>
        <taxon>Nitrosospira</taxon>
    </lineage>
</organism>
<evidence type="ECO:0000313" key="2">
    <source>
        <dbReference type="EMBL" id="SFU50681.1"/>
    </source>
</evidence>
<evidence type="ECO:0008006" key="4">
    <source>
        <dbReference type="Google" id="ProtNLM"/>
    </source>
</evidence>
<gene>
    <name evidence="2" type="ORF">SAMN05216417_105174</name>
</gene>
<sequence length="77" mass="8616">MLSVLILNLLLPFFFSPCARLGCGARSATVEAYSIQMKEPLNKSLQGEVAEESVRCSGGEIKDYRQIRRHWAGMELV</sequence>
<accession>A0A1I7GQQ6</accession>
<evidence type="ECO:0000256" key="1">
    <source>
        <dbReference type="SAM" id="SignalP"/>
    </source>
</evidence>
<protein>
    <recommendedName>
        <fullName evidence="4">Secreted protein</fullName>
    </recommendedName>
</protein>
<dbReference type="Proteomes" id="UP000182649">
    <property type="component" value="Unassembled WGS sequence"/>
</dbReference>
<keyword evidence="1" id="KW-0732">Signal</keyword>
<reference evidence="2 3" key="1">
    <citation type="submission" date="2016-10" db="EMBL/GenBank/DDBJ databases">
        <authorList>
            <person name="de Groot N.N."/>
        </authorList>
    </citation>
    <scope>NUCLEOTIDE SEQUENCE [LARGE SCALE GENOMIC DNA]</scope>
    <source>
        <strain evidence="2 3">Nl14</strain>
    </source>
</reference>
<name>A0A1I7GQQ6_9PROT</name>
<proteinExistence type="predicted"/>
<feature type="chain" id="PRO_5010318811" description="Secreted protein" evidence="1">
    <location>
        <begin position="20"/>
        <end position="77"/>
    </location>
</feature>
<feature type="signal peptide" evidence="1">
    <location>
        <begin position="1"/>
        <end position="19"/>
    </location>
</feature>